<feature type="compositionally biased region" description="Polar residues" evidence="1">
    <location>
        <begin position="44"/>
        <end position="66"/>
    </location>
</feature>
<protein>
    <submittedName>
        <fullName evidence="2">Uncharacterized protein</fullName>
    </submittedName>
</protein>
<evidence type="ECO:0000313" key="3">
    <source>
        <dbReference type="Proteomes" id="UP000605568"/>
    </source>
</evidence>
<dbReference type="EMBL" id="BNAR01000006">
    <property type="protein sequence ID" value="GHH43832.1"/>
    <property type="molecule type" value="Genomic_DNA"/>
</dbReference>
<evidence type="ECO:0000313" key="2">
    <source>
        <dbReference type="EMBL" id="GHH43832.1"/>
    </source>
</evidence>
<organism evidence="2 3">
    <name type="scientific">Lentzea cavernae</name>
    <dbReference type="NCBI Taxonomy" id="2020703"/>
    <lineage>
        <taxon>Bacteria</taxon>
        <taxon>Bacillati</taxon>
        <taxon>Actinomycetota</taxon>
        <taxon>Actinomycetes</taxon>
        <taxon>Pseudonocardiales</taxon>
        <taxon>Pseudonocardiaceae</taxon>
        <taxon>Lentzea</taxon>
    </lineage>
</organism>
<sequence>MAAEAQQTDQPELHHGQHVCVVAGTPLTEVDDVQRQGQRADGVSDSSGPAANPRTGVSITNNLVTNSDDEAEKACRPPVRARQASTAPFPTPCGVSVLSRRG</sequence>
<evidence type="ECO:0000256" key="1">
    <source>
        <dbReference type="SAM" id="MobiDB-lite"/>
    </source>
</evidence>
<accession>A0ABQ3MID5</accession>
<keyword evidence="3" id="KW-1185">Reference proteome</keyword>
<proteinExistence type="predicted"/>
<gene>
    <name evidence="2" type="ORF">GCM10017774_42100</name>
</gene>
<feature type="region of interest" description="Disordered" evidence="1">
    <location>
        <begin position="1"/>
        <end position="20"/>
    </location>
</feature>
<dbReference type="Proteomes" id="UP000605568">
    <property type="component" value="Unassembled WGS sequence"/>
</dbReference>
<feature type="compositionally biased region" description="Polar residues" evidence="1">
    <location>
        <begin position="1"/>
        <end position="10"/>
    </location>
</feature>
<feature type="region of interest" description="Disordered" evidence="1">
    <location>
        <begin position="30"/>
        <end position="102"/>
    </location>
</feature>
<comment type="caution">
    <text evidence="2">The sequence shown here is derived from an EMBL/GenBank/DDBJ whole genome shotgun (WGS) entry which is preliminary data.</text>
</comment>
<name>A0ABQ3MID5_9PSEU</name>
<reference evidence="3" key="1">
    <citation type="journal article" date="2019" name="Int. J. Syst. Evol. Microbiol.">
        <title>The Global Catalogue of Microorganisms (GCM) 10K type strain sequencing project: providing services to taxonomists for standard genome sequencing and annotation.</title>
        <authorList>
            <consortium name="The Broad Institute Genomics Platform"/>
            <consortium name="The Broad Institute Genome Sequencing Center for Infectious Disease"/>
            <person name="Wu L."/>
            <person name="Ma J."/>
        </authorList>
    </citation>
    <scope>NUCLEOTIDE SEQUENCE [LARGE SCALE GENOMIC DNA]</scope>
    <source>
        <strain evidence="3">CGMCC 4.7367</strain>
    </source>
</reference>